<dbReference type="EMBL" id="CP182909">
    <property type="protein sequence ID" value="XPM62129.1"/>
    <property type="molecule type" value="Genomic_DNA"/>
</dbReference>
<evidence type="ECO:0000313" key="1">
    <source>
        <dbReference type="EMBL" id="XPM62129.1"/>
    </source>
</evidence>
<proteinExistence type="predicted"/>
<gene>
    <name evidence="1" type="ORF">BH720_019880</name>
</gene>
<organism evidence="1 2">
    <name type="scientific">Desertifilum tharense IPPAS B-1220</name>
    <dbReference type="NCBI Taxonomy" id="1781255"/>
    <lineage>
        <taxon>Bacteria</taxon>
        <taxon>Bacillati</taxon>
        <taxon>Cyanobacteriota</taxon>
        <taxon>Cyanophyceae</taxon>
        <taxon>Desertifilales</taxon>
        <taxon>Desertifilaceae</taxon>
        <taxon>Desertifilum</taxon>
    </lineage>
</organism>
<evidence type="ECO:0000313" key="2">
    <source>
        <dbReference type="Proteomes" id="UP000095472"/>
    </source>
</evidence>
<accession>A0ACD5GNA0</accession>
<sequence>MLSIHIWAALFTFFGWSKGVWIVTEGQTLFALVATSLGAVMNVALNFWLIPQYREIGAAIATVISYGFTDYVMCFIYPPTRRLAWIMTKALTLSFLFRRS</sequence>
<reference evidence="1 2" key="1">
    <citation type="journal article" date="2016" name="Genome Announc.">
        <title>Draft Genome Sequence of the Thermotolerant Cyanobacterium Desertifilum sp. IPPAS B-1220.</title>
        <authorList>
            <person name="Mironov K.S."/>
            <person name="Sinetova M.A."/>
            <person name="Bolatkhan K."/>
            <person name="Zayadan B.K."/>
            <person name="Ustinova V.V."/>
            <person name="Kupriyanova E.V."/>
            <person name="Skrypnik A.N."/>
            <person name="Gogoleva N.E."/>
            <person name="Gogolev Y.V."/>
            <person name="Los D.A."/>
        </authorList>
    </citation>
    <scope>NUCLEOTIDE SEQUENCE [LARGE SCALE GENOMIC DNA]</scope>
    <source>
        <strain evidence="1 2">IPPAS B-1220</strain>
    </source>
</reference>
<dbReference type="Proteomes" id="UP000095472">
    <property type="component" value="Chromosome"/>
</dbReference>
<keyword evidence="2" id="KW-1185">Reference proteome</keyword>
<protein>
    <submittedName>
        <fullName evidence="1">Polysaccharide biosynthesis C-terminal domain-containing protein</fullName>
    </submittedName>
</protein>
<name>A0ACD5GNA0_9CYAN</name>